<dbReference type="SUPFAM" id="SSF53098">
    <property type="entry name" value="Ribonuclease H-like"/>
    <property type="match status" value="1"/>
</dbReference>
<dbReference type="PANTHER" id="PTHR48475:SF1">
    <property type="entry name" value="RNASE H TYPE-1 DOMAIN-CONTAINING PROTEIN"/>
    <property type="match status" value="1"/>
</dbReference>
<dbReference type="Gramene" id="Psat02G0289700-T1">
    <property type="protein sequence ID" value="KAI5436565.1"/>
    <property type="gene ID" value="KIW84_022897"/>
</dbReference>
<dbReference type="PANTHER" id="PTHR48475">
    <property type="entry name" value="RIBONUCLEASE H"/>
    <property type="match status" value="1"/>
</dbReference>
<dbReference type="Proteomes" id="UP001058974">
    <property type="component" value="Chromosome 2"/>
</dbReference>
<dbReference type="Gene3D" id="3.30.420.10">
    <property type="entry name" value="Ribonuclease H-like superfamily/Ribonuclease H"/>
    <property type="match status" value="1"/>
</dbReference>
<organism evidence="1 2">
    <name type="scientific">Pisum sativum</name>
    <name type="common">Garden pea</name>
    <name type="synonym">Lathyrus oleraceus</name>
    <dbReference type="NCBI Taxonomy" id="3888"/>
    <lineage>
        <taxon>Eukaryota</taxon>
        <taxon>Viridiplantae</taxon>
        <taxon>Streptophyta</taxon>
        <taxon>Embryophyta</taxon>
        <taxon>Tracheophyta</taxon>
        <taxon>Spermatophyta</taxon>
        <taxon>Magnoliopsida</taxon>
        <taxon>eudicotyledons</taxon>
        <taxon>Gunneridae</taxon>
        <taxon>Pentapetalae</taxon>
        <taxon>rosids</taxon>
        <taxon>fabids</taxon>
        <taxon>Fabales</taxon>
        <taxon>Fabaceae</taxon>
        <taxon>Papilionoideae</taxon>
        <taxon>50 kb inversion clade</taxon>
        <taxon>NPAAA clade</taxon>
        <taxon>Hologalegina</taxon>
        <taxon>IRL clade</taxon>
        <taxon>Fabeae</taxon>
        <taxon>Lathyrus</taxon>
    </lineage>
</organism>
<evidence type="ECO:0000313" key="1">
    <source>
        <dbReference type="EMBL" id="KAI5436565.1"/>
    </source>
</evidence>
<dbReference type="AlphaFoldDB" id="A0A9D5BAJ0"/>
<proteinExistence type="predicted"/>
<evidence type="ECO:0000313" key="2">
    <source>
        <dbReference type="Proteomes" id="UP001058974"/>
    </source>
</evidence>
<dbReference type="EMBL" id="JAMSHJ010000002">
    <property type="protein sequence ID" value="KAI5436565.1"/>
    <property type="molecule type" value="Genomic_DNA"/>
</dbReference>
<sequence>MLLSEYDIEYRSQKAVKGSVLVDHLAHQPIEDYHSVQYDFPDEEILYLKMKDCDEPFLEEGPEPGSPRLTFNCTNNMVEYEACIMGLEEAIDLRIKPAHVFAVEEIKDENSWYFDIKCFLQSQIYPPRASLKDKKTLRRLAGNFYLNGDMLYKRNFDMVLLRCMDRHEADLLTTEVHEGSFGTHSNGHAIAKKMLRADSCSSDTVECYFLPMARLHVGNRYDCHEVANKNIKKIIQKMVVTYKDWHEMIPFALHGYRTSIRTSTGETHFSLVYGMEVVLPVEVKIPSLCALMEAKLIEAEWCQTRYDHLNLIEEKRLTAMCHGQLYQQRMKKAFDKKVRPRMFRKGDLVLKKIISFKPDSRGKMDS</sequence>
<keyword evidence="2" id="KW-1185">Reference proteome</keyword>
<name>A0A9D5BAJ0_PEA</name>
<comment type="caution">
    <text evidence="1">The sequence shown here is derived from an EMBL/GenBank/DDBJ whole genome shotgun (WGS) entry which is preliminary data.</text>
</comment>
<dbReference type="InterPro" id="IPR012337">
    <property type="entry name" value="RNaseH-like_sf"/>
</dbReference>
<dbReference type="InterPro" id="IPR036397">
    <property type="entry name" value="RNaseH_sf"/>
</dbReference>
<dbReference type="GO" id="GO:0003676">
    <property type="term" value="F:nucleic acid binding"/>
    <property type="evidence" value="ECO:0007669"/>
    <property type="project" value="InterPro"/>
</dbReference>
<reference evidence="1 2" key="1">
    <citation type="journal article" date="2022" name="Nat. Genet.">
        <title>Improved pea reference genome and pan-genome highlight genomic features and evolutionary characteristics.</title>
        <authorList>
            <person name="Yang T."/>
            <person name="Liu R."/>
            <person name="Luo Y."/>
            <person name="Hu S."/>
            <person name="Wang D."/>
            <person name="Wang C."/>
            <person name="Pandey M.K."/>
            <person name="Ge S."/>
            <person name="Xu Q."/>
            <person name="Li N."/>
            <person name="Li G."/>
            <person name="Huang Y."/>
            <person name="Saxena R.K."/>
            <person name="Ji Y."/>
            <person name="Li M."/>
            <person name="Yan X."/>
            <person name="He Y."/>
            <person name="Liu Y."/>
            <person name="Wang X."/>
            <person name="Xiang C."/>
            <person name="Varshney R.K."/>
            <person name="Ding H."/>
            <person name="Gao S."/>
            <person name="Zong X."/>
        </authorList>
    </citation>
    <scope>NUCLEOTIDE SEQUENCE [LARGE SCALE GENOMIC DNA]</scope>
    <source>
        <strain evidence="1 2">cv. Zhongwan 6</strain>
    </source>
</reference>
<accession>A0A9D5BAJ0</accession>
<gene>
    <name evidence="1" type="ORF">KIW84_022897</name>
</gene>
<protein>
    <submittedName>
        <fullName evidence="1">Uncharacterized protein</fullName>
    </submittedName>
</protein>